<evidence type="ECO:0000313" key="6">
    <source>
        <dbReference type="Proteomes" id="UP000244920"/>
    </source>
</evidence>
<keyword evidence="4" id="KW-0963">Cytoplasm</keyword>
<evidence type="ECO:0000256" key="4">
    <source>
        <dbReference type="HAMAP-Rule" id="MF_01384"/>
    </source>
</evidence>
<protein>
    <recommendedName>
        <fullName evidence="4">Urease accessory protein UreD</fullName>
    </recommendedName>
</protein>
<keyword evidence="6" id="KW-1185">Reference proteome</keyword>
<evidence type="ECO:0000256" key="3">
    <source>
        <dbReference type="ARBA" id="ARBA00023186"/>
    </source>
</evidence>
<reference evidence="6" key="1">
    <citation type="submission" date="2018-05" db="EMBL/GenBank/DDBJ databases">
        <title>Complete genome sequence of Actinobacillus porcitonsillarum reference strain 9953L55 (CCUG 46996).</title>
        <authorList>
            <person name="Dona V."/>
            <person name="Perreten V."/>
        </authorList>
    </citation>
    <scope>NUCLEOTIDE SEQUENCE [LARGE SCALE GENOMIC DNA]</scope>
    <source>
        <strain evidence="6">9953L55</strain>
    </source>
</reference>
<comment type="subcellular location">
    <subcellularLocation>
        <location evidence="4">Cytoplasm</location>
    </subcellularLocation>
</comment>
<keyword evidence="2 4" id="KW-0996">Nickel insertion</keyword>
<keyword evidence="3 4" id="KW-0143">Chaperone</keyword>
<evidence type="ECO:0000256" key="1">
    <source>
        <dbReference type="ARBA" id="ARBA00007177"/>
    </source>
</evidence>
<dbReference type="GO" id="GO:0005737">
    <property type="term" value="C:cytoplasm"/>
    <property type="evidence" value="ECO:0007669"/>
    <property type="project" value="UniProtKB-SubCell"/>
</dbReference>
<dbReference type="KEGG" id="apor:DDU33_02655"/>
<gene>
    <name evidence="4" type="primary">ureD</name>
    <name evidence="5" type="ORF">DDU33_02655</name>
</gene>
<dbReference type="Proteomes" id="UP000244920">
    <property type="component" value="Chromosome"/>
</dbReference>
<dbReference type="GO" id="GO:0016151">
    <property type="term" value="F:nickel cation binding"/>
    <property type="evidence" value="ECO:0007669"/>
    <property type="project" value="UniProtKB-UniRule"/>
</dbReference>
<comment type="subunit">
    <text evidence="4">UreD, UreF and UreG form a complex that acts as a GTP-hydrolysis-dependent molecular chaperone, activating the urease apoprotein by helping to assemble the nickel containing metallocenter of UreC. The UreE protein probably delivers the nickel.</text>
</comment>
<proteinExistence type="inferred from homology"/>
<dbReference type="RefSeq" id="WP_108922970.1">
    <property type="nucleotide sequence ID" value="NZ_CP029206.1"/>
</dbReference>
<dbReference type="EMBL" id="CP029206">
    <property type="protein sequence ID" value="AWI50463.1"/>
    <property type="molecule type" value="Genomic_DNA"/>
</dbReference>
<comment type="similarity">
    <text evidence="1 4">Belongs to the UreD family.</text>
</comment>
<dbReference type="PANTHER" id="PTHR33643">
    <property type="entry name" value="UREASE ACCESSORY PROTEIN D"/>
    <property type="match status" value="1"/>
</dbReference>
<dbReference type="AlphaFoldDB" id="A0A2U8FHM8"/>
<comment type="function">
    <text evidence="4">Required for maturation of urease via the functional incorporation of the urease nickel metallocenter.</text>
</comment>
<dbReference type="PANTHER" id="PTHR33643:SF1">
    <property type="entry name" value="UREASE ACCESSORY PROTEIN D"/>
    <property type="match status" value="1"/>
</dbReference>
<name>A0A2U8FHM8_9PAST</name>
<sequence>MNSKLLISTKLTPSGNTQLDDYFVSPPFKLMTLPDYSTNKAEAWQKGLNAMQMSSSPGLLGGDRLDIQISLRKSTALTLTTQAFTRVQAMNDGEFAEQITQIQLAEASRLFYLPHPLVLHKDSALKQKTTIEMAENSELIYGEIVAIGRVLNDECFAFRQFSSHLKIYALQKNGEKRPLVSDCIQWLPSKMTLTALSQMEDYSHQGSLTYLNLSKSALEIKAMLKQLQETFTSSENLLIGFSQLNEGGLMVRVLGHRAEQIQQLFDEIGSICKKAV</sequence>
<dbReference type="InterPro" id="IPR002669">
    <property type="entry name" value="UreD"/>
</dbReference>
<dbReference type="HAMAP" id="MF_01384">
    <property type="entry name" value="UreD"/>
    <property type="match status" value="1"/>
</dbReference>
<organism evidence="5 6">
    <name type="scientific">Actinobacillus porcitonsillarum</name>
    <dbReference type="NCBI Taxonomy" id="189834"/>
    <lineage>
        <taxon>Bacteria</taxon>
        <taxon>Pseudomonadati</taxon>
        <taxon>Pseudomonadota</taxon>
        <taxon>Gammaproteobacteria</taxon>
        <taxon>Pasteurellales</taxon>
        <taxon>Pasteurellaceae</taxon>
        <taxon>Actinobacillus</taxon>
    </lineage>
</organism>
<dbReference type="Pfam" id="PF01774">
    <property type="entry name" value="UreD"/>
    <property type="match status" value="1"/>
</dbReference>
<evidence type="ECO:0000313" key="5">
    <source>
        <dbReference type="EMBL" id="AWI50463.1"/>
    </source>
</evidence>
<accession>A0A2U8FHM8</accession>
<evidence type="ECO:0000256" key="2">
    <source>
        <dbReference type="ARBA" id="ARBA00022988"/>
    </source>
</evidence>